<comment type="subcellular location">
    <subcellularLocation>
        <location evidence="1">Cell membrane</location>
        <topology evidence="1">Multi-pass membrane protein</topology>
    </subcellularLocation>
</comment>
<keyword evidence="5 6" id="KW-0472">Membrane</keyword>
<dbReference type="PANTHER" id="PTHR32309">
    <property type="entry name" value="TYROSINE-PROTEIN KINASE"/>
    <property type="match status" value="1"/>
</dbReference>
<dbReference type="PANTHER" id="PTHR32309:SF32">
    <property type="entry name" value="TYROSINE-PROTEIN KINASE ETK-RELATED"/>
    <property type="match status" value="1"/>
</dbReference>
<feature type="domain" description="Polysaccharide chain length determinant N-terminal" evidence="7">
    <location>
        <begin position="15"/>
        <end position="106"/>
    </location>
</feature>
<evidence type="ECO:0000256" key="2">
    <source>
        <dbReference type="ARBA" id="ARBA00022475"/>
    </source>
</evidence>
<feature type="transmembrane region" description="Helical" evidence="6">
    <location>
        <begin position="29"/>
        <end position="48"/>
    </location>
</feature>
<dbReference type="EMBL" id="BBMT01000018">
    <property type="protein sequence ID" value="GAL37563.1"/>
    <property type="molecule type" value="Genomic_DNA"/>
</dbReference>
<evidence type="ECO:0000259" key="8">
    <source>
        <dbReference type="Pfam" id="PF13807"/>
    </source>
</evidence>
<name>A0A090TE34_9VIBR</name>
<accession>A0A090TE34</accession>
<organism evidence="9 10">
    <name type="scientific">Vibrio maritimus</name>
    <dbReference type="NCBI Taxonomy" id="990268"/>
    <lineage>
        <taxon>Bacteria</taxon>
        <taxon>Pseudomonadati</taxon>
        <taxon>Pseudomonadota</taxon>
        <taxon>Gammaproteobacteria</taxon>
        <taxon>Vibrionales</taxon>
        <taxon>Vibrionaceae</taxon>
        <taxon>Vibrio</taxon>
    </lineage>
</organism>
<evidence type="ECO:0000259" key="7">
    <source>
        <dbReference type="Pfam" id="PF02706"/>
    </source>
</evidence>
<keyword evidence="9" id="KW-0808">Transferase</keyword>
<evidence type="ECO:0000256" key="4">
    <source>
        <dbReference type="ARBA" id="ARBA00022989"/>
    </source>
</evidence>
<protein>
    <submittedName>
        <fullName evidence="9">Tyrosine-protein kinase Wzc</fullName>
        <ecNumber evidence="9">2.7.10.2</ecNumber>
    </submittedName>
</protein>
<keyword evidence="4 6" id="KW-1133">Transmembrane helix</keyword>
<sequence>MQTQQQSGSAHPDIIDLGKLFGILLDAKWGIIVCVFLFTLLGSVYSVLSTPIYQADALVQIEKKSGGISSLIGEGFGGSFSQDSSSSTEIAIIRSRLVLGETVDNLNLTTVASPVYTPYVGKGLARLAGDQAKIQITRIDVSQDEELNVNGALTLVLKNNETRSYDLYTAGDKPLFVLSGKAGEPASGNGVELFVSEIAGKEGQEFIVRQVARIDAINRLKEMLEITEEGRQTGILKLSMLGEDKTEIERLLNDISQNYLLQNVARQSAEAEKSLTFLQNQLPNIKKNLTNSEDVLNNYRLENGSVDLSLEASTTLQGMIALEAQLNELTFKESEISQRFTPDHPSYLALLDKRDTLLNEKVRLEKQIQKLPLTQREVLRLTRDVEVNQQIYLQLLNKTQELQIVRLVQWEI</sequence>
<dbReference type="InterPro" id="IPR003856">
    <property type="entry name" value="LPS_length_determ_N"/>
</dbReference>
<evidence type="ECO:0000313" key="10">
    <source>
        <dbReference type="Proteomes" id="UP000029224"/>
    </source>
</evidence>
<evidence type="ECO:0000256" key="3">
    <source>
        <dbReference type="ARBA" id="ARBA00022692"/>
    </source>
</evidence>
<dbReference type="AlphaFoldDB" id="A0A090TE34"/>
<dbReference type="Pfam" id="PF02706">
    <property type="entry name" value="Wzz"/>
    <property type="match status" value="1"/>
</dbReference>
<dbReference type="InterPro" id="IPR032807">
    <property type="entry name" value="GNVR"/>
</dbReference>
<reference evidence="9 10" key="2">
    <citation type="submission" date="2014-09" db="EMBL/GenBank/DDBJ databases">
        <authorList>
            <consortium name="NBRP consortium"/>
            <person name="Sawabe T."/>
            <person name="Meirelles P."/>
            <person name="Nakanishi M."/>
            <person name="Sayaka M."/>
            <person name="Hattori M."/>
            <person name="Ohkuma M."/>
        </authorList>
    </citation>
    <scope>NUCLEOTIDE SEQUENCE [LARGE SCALE GENOMIC DNA]</scope>
    <source>
        <strain evidence="9 10">JCM 19240</strain>
    </source>
</reference>
<evidence type="ECO:0000313" key="9">
    <source>
        <dbReference type="EMBL" id="GAL37563.1"/>
    </source>
</evidence>
<dbReference type="GO" id="GO:0004715">
    <property type="term" value="F:non-membrane spanning protein tyrosine kinase activity"/>
    <property type="evidence" value="ECO:0007669"/>
    <property type="project" value="UniProtKB-EC"/>
</dbReference>
<keyword evidence="9" id="KW-0418">Kinase</keyword>
<feature type="domain" description="Tyrosine-protein kinase G-rich" evidence="8">
    <location>
        <begin position="374"/>
        <end position="406"/>
    </location>
</feature>
<dbReference type="EC" id="2.7.10.2" evidence="9"/>
<keyword evidence="2" id="KW-1003">Cell membrane</keyword>
<keyword evidence="10" id="KW-1185">Reference proteome</keyword>
<dbReference type="Pfam" id="PF23607">
    <property type="entry name" value="WZC_N"/>
    <property type="match status" value="1"/>
</dbReference>
<proteinExistence type="predicted"/>
<keyword evidence="3 6" id="KW-0812">Transmembrane</keyword>
<dbReference type="InterPro" id="IPR050445">
    <property type="entry name" value="Bact_polysacc_biosynth/exp"/>
</dbReference>
<evidence type="ECO:0000256" key="5">
    <source>
        <dbReference type="ARBA" id="ARBA00023136"/>
    </source>
</evidence>
<reference evidence="9 10" key="1">
    <citation type="submission" date="2014-09" db="EMBL/GenBank/DDBJ databases">
        <title>Vibrio maritimus JCM 19240. (C210) whole genome shotgun sequence.</title>
        <authorList>
            <person name="Sawabe T."/>
            <person name="Meirelles P."/>
            <person name="Nakanishi M."/>
            <person name="Sayaka M."/>
            <person name="Hattori M."/>
            <person name="Ohkuma M."/>
        </authorList>
    </citation>
    <scope>NUCLEOTIDE SEQUENCE [LARGE SCALE GENOMIC DNA]</scope>
    <source>
        <strain evidence="9 10">JCM 19240</strain>
    </source>
</reference>
<comment type="caution">
    <text evidence="9">The sequence shown here is derived from an EMBL/GenBank/DDBJ whole genome shotgun (WGS) entry which is preliminary data.</text>
</comment>
<dbReference type="Pfam" id="PF13807">
    <property type="entry name" value="GNVR"/>
    <property type="match status" value="1"/>
</dbReference>
<evidence type="ECO:0000256" key="6">
    <source>
        <dbReference type="SAM" id="Phobius"/>
    </source>
</evidence>
<gene>
    <name evidence="9" type="ORF">JCM19240_710</name>
</gene>
<dbReference type="GO" id="GO:0005886">
    <property type="term" value="C:plasma membrane"/>
    <property type="evidence" value="ECO:0007669"/>
    <property type="project" value="UniProtKB-SubCell"/>
</dbReference>
<dbReference type="Proteomes" id="UP000029224">
    <property type="component" value="Unassembled WGS sequence"/>
</dbReference>
<evidence type="ECO:0000256" key="1">
    <source>
        <dbReference type="ARBA" id="ARBA00004651"/>
    </source>
</evidence>